<keyword evidence="3" id="KW-0963">Cytoplasm</keyword>
<sequence length="90" mass="9881">MTIKPLADRVLVKMEELQEKTASGLYIPQTAQEKTQIGVVVAVGEGTEDVKMNVKEGDRVMHDKYAGTSVKADGTEYLILSMKDILAIIE</sequence>
<dbReference type="Gene3D" id="2.30.33.40">
    <property type="entry name" value="GroES chaperonin"/>
    <property type="match status" value="1"/>
</dbReference>
<evidence type="ECO:0000313" key="5">
    <source>
        <dbReference type="EMBL" id="RFU93854.1"/>
    </source>
</evidence>
<dbReference type="EMBL" id="QUWK01000017">
    <property type="protein sequence ID" value="RFU93854.1"/>
    <property type="molecule type" value="Genomic_DNA"/>
</dbReference>
<dbReference type="Proteomes" id="UP000264002">
    <property type="component" value="Unassembled WGS sequence"/>
</dbReference>
<comment type="similarity">
    <text evidence="1 3 4">Belongs to the GroES chaperonin family.</text>
</comment>
<dbReference type="AlphaFoldDB" id="A0A372MDL7"/>
<dbReference type="GO" id="GO:0005737">
    <property type="term" value="C:cytoplasm"/>
    <property type="evidence" value="ECO:0007669"/>
    <property type="project" value="UniProtKB-SubCell"/>
</dbReference>
<dbReference type="PANTHER" id="PTHR10772">
    <property type="entry name" value="10 KDA HEAT SHOCK PROTEIN"/>
    <property type="match status" value="1"/>
</dbReference>
<dbReference type="InterPro" id="IPR011032">
    <property type="entry name" value="GroES-like_sf"/>
</dbReference>
<evidence type="ECO:0000256" key="3">
    <source>
        <dbReference type="HAMAP-Rule" id="MF_00580"/>
    </source>
</evidence>
<comment type="caution">
    <text evidence="5">The sequence shown here is derived from an EMBL/GenBank/DDBJ whole genome shotgun (WGS) entry which is preliminary data.</text>
</comment>
<comment type="function">
    <text evidence="3 4">Together with the chaperonin GroEL, plays an essential role in assisting protein folding. The GroEL-GroES system forms a nano-cage that allows encapsulation of the non-native substrate proteins and provides a physical environment optimized to promote and accelerate protein folding. GroES binds to the apical surface of the GroEL ring, thereby capping the opening of the GroEL channel.</text>
</comment>
<dbReference type="InterPro" id="IPR020818">
    <property type="entry name" value="Chaperonin_GroES"/>
</dbReference>
<organism evidence="5 6">
    <name type="scientific">Sphaerochaeta halotolerans</name>
    <dbReference type="NCBI Taxonomy" id="2293840"/>
    <lineage>
        <taxon>Bacteria</taxon>
        <taxon>Pseudomonadati</taxon>
        <taxon>Spirochaetota</taxon>
        <taxon>Spirochaetia</taxon>
        <taxon>Spirochaetales</taxon>
        <taxon>Sphaerochaetaceae</taxon>
        <taxon>Sphaerochaeta</taxon>
    </lineage>
</organism>
<proteinExistence type="inferred from homology"/>
<reference evidence="5 6" key="2">
    <citation type="submission" date="2018-09" db="EMBL/GenBank/DDBJ databases">
        <title>Genome of Sphaerochaeta halotolerans strain 4-11.</title>
        <authorList>
            <person name="Nazina T.N."/>
            <person name="Sokolova D.S."/>
        </authorList>
    </citation>
    <scope>NUCLEOTIDE SEQUENCE [LARGE SCALE GENOMIC DNA]</scope>
    <source>
        <strain evidence="5 6">4-11</strain>
    </source>
</reference>
<reference evidence="6" key="1">
    <citation type="submission" date="2018-08" db="EMBL/GenBank/DDBJ databases">
        <authorList>
            <person name="Grouzdev D.S."/>
            <person name="Krutkina M.S."/>
        </authorList>
    </citation>
    <scope>NUCLEOTIDE SEQUENCE [LARGE SCALE GENOMIC DNA]</scope>
    <source>
        <strain evidence="6">4-11</strain>
    </source>
</reference>
<dbReference type="GO" id="GO:0005524">
    <property type="term" value="F:ATP binding"/>
    <property type="evidence" value="ECO:0007669"/>
    <property type="project" value="InterPro"/>
</dbReference>
<evidence type="ECO:0000256" key="1">
    <source>
        <dbReference type="ARBA" id="ARBA00006975"/>
    </source>
</evidence>
<dbReference type="InterPro" id="IPR018369">
    <property type="entry name" value="Chaprnonin_Cpn10_CS"/>
</dbReference>
<dbReference type="Pfam" id="PF00166">
    <property type="entry name" value="Cpn10"/>
    <property type="match status" value="1"/>
</dbReference>
<dbReference type="GO" id="GO:0051082">
    <property type="term" value="F:unfolded protein binding"/>
    <property type="evidence" value="ECO:0007669"/>
    <property type="project" value="TreeGrafter"/>
</dbReference>
<dbReference type="FunFam" id="2.30.33.40:FF:000001">
    <property type="entry name" value="10 kDa chaperonin"/>
    <property type="match status" value="1"/>
</dbReference>
<dbReference type="NCBIfam" id="NF001531">
    <property type="entry name" value="PRK00364.2-2"/>
    <property type="match status" value="1"/>
</dbReference>
<evidence type="ECO:0000256" key="2">
    <source>
        <dbReference type="ARBA" id="ARBA00023186"/>
    </source>
</evidence>
<evidence type="ECO:0000313" key="6">
    <source>
        <dbReference type="Proteomes" id="UP000264002"/>
    </source>
</evidence>
<dbReference type="GO" id="GO:0046872">
    <property type="term" value="F:metal ion binding"/>
    <property type="evidence" value="ECO:0007669"/>
    <property type="project" value="TreeGrafter"/>
</dbReference>
<dbReference type="SMART" id="SM00883">
    <property type="entry name" value="Cpn10"/>
    <property type="match status" value="1"/>
</dbReference>
<dbReference type="PANTHER" id="PTHR10772:SF58">
    <property type="entry name" value="CO-CHAPERONIN GROES"/>
    <property type="match status" value="1"/>
</dbReference>
<dbReference type="GO" id="GO:0044183">
    <property type="term" value="F:protein folding chaperone"/>
    <property type="evidence" value="ECO:0007669"/>
    <property type="project" value="InterPro"/>
</dbReference>
<dbReference type="RefSeq" id="WP_117331408.1">
    <property type="nucleotide sequence ID" value="NZ_QUWK01000017.1"/>
</dbReference>
<evidence type="ECO:0000256" key="4">
    <source>
        <dbReference type="RuleBase" id="RU000535"/>
    </source>
</evidence>
<dbReference type="PRINTS" id="PR00297">
    <property type="entry name" value="CHAPERONIN10"/>
</dbReference>
<dbReference type="GO" id="GO:0051087">
    <property type="term" value="F:protein-folding chaperone binding"/>
    <property type="evidence" value="ECO:0007669"/>
    <property type="project" value="TreeGrafter"/>
</dbReference>
<dbReference type="CDD" id="cd00320">
    <property type="entry name" value="cpn10"/>
    <property type="match status" value="1"/>
</dbReference>
<name>A0A372MDL7_9SPIR</name>
<dbReference type="HAMAP" id="MF_00580">
    <property type="entry name" value="CH10"/>
    <property type="match status" value="1"/>
</dbReference>
<dbReference type="SUPFAM" id="SSF50129">
    <property type="entry name" value="GroES-like"/>
    <property type="match status" value="1"/>
</dbReference>
<protein>
    <recommendedName>
        <fullName evidence="3">Co-chaperonin GroES</fullName>
    </recommendedName>
    <alternativeName>
        <fullName evidence="3">10 kDa chaperonin</fullName>
    </alternativeName>
    <alternativeName>
        <fullName evidence="3">Chaperonin-10</fullName>
        <shortName evidence="3">Cpn10</shortName>
    </alternativeName>
</protein>
<dbReference type="PROSITE" id="PS00681">
    <property type="entry name" value="CHAPERONINS_CPN10"/>
    <property type="match status" value="1"/>
</dbReference>
<keyword evidence="2 3" id="KW-0143">Chaperone</keyword>
<comment type="subcellular location">
    <subcellularLocation>
        <location evidence="3">Cytoplasm</location>
    </subcellularLocation>
</comment>
<keyword evidence="6" id="KW-1185">Reference proteome</keyword>
<dbReference type="OrthoDB" id="9806791at2"/>
<accession>A0A372MDL7</accession>
<comment type="subunit">
    <text evidence="3">Heptamer of 7 subunits arranged in a ring. Interacts with the chaperonin GroEL.</text>
</comment>
<dbReference type="InterPro" id="IPR037124">
    <property type="entry name" value="Chaperonin_GroES_sf"/>
</dbReference>
<gene>
    <name evidence="3" type="primary">groES</name>
    <name evidence="3" type="synonym">groS</name>
    <name evidence="5" type="ORF">DYP60_12805</name>
</gene>